<evidence type="ECO:0000256" key="7">
    <source>
        <dbReference type="RuleBase" id="RU003830"/>
    </source>
</evidence>
<name>A0A8T5UYJ5_9EURY</name>
<evidence type="ECO:0000256" key="3">
    <source>
        <dbReference type="ARBA" id="ARBA00022884"/>
    </source>
</evidence>
<dbReference type="NCBIfam" id="TIGR03629">
    <property type="entry name" value="uS13_arch"/>
    <property type="match status" value="1"/>
</dbReference>
<dbReference type="InterPro" id="IPR019977">
    <property type="entry name" value="Ribosomal_uS13_archaeal"/>
</dbReference>
<dbReference type="GO" id="GO:0006412">
    <property type="term" value="P:translation"/>
    <property type="evidence" value="ECO:0007669"/>
    <property type="project" value="UniProtKB-UniRule"/>
</dbReference>
<dbReference type="Gene3D" id="4.10.910.10">
    <property type="entry name" value="30s ribosomal protein s13, domain 2"/>
    <property type="match status" value="1"/>
</dbReference>
<dbReference type="InterPro" id="IPR018269">
    <property type="entry name" value="Ribosomal_uS13_CS"/>
</dbReference>
<dbReference type="InterPro" id="IPR027437">
    <property type="entry name" value="Rbsml_uS13_C"/>
</dbReference>
<evidence type="ECO:0000256" key="4">
    <source>
        <dbReference type="ARBA" id="ARBA00022980"/>
    </source>
</evidence>
<keyword evidence="2 6" id="KW-0699">rRNA-binding</keyword>
<accession>A0A8T5UYJ5</accession>
<keyword evidence="3 6" id="KW-0694">RNA-binding</keyword>
<comment type="function">
    <text evidence="6">Located at the top of the head of the 30S subunit, it contacts several helices of the 16S rRNA. In the 70S ribosome it contacts the 23S rRNA (bridge B1a) and protein L5 of the 50S subunit (bridge B1b), connecting the 2 subunits; these bridges are implicated in subunit movement.</text>
</comment>
<comment type="subunit">
    <text evidence="6">Part of the 30S ribosomal subunit. Forms a loose heterodimer with protein S19. Forms two bridges to the 50S subunit in the 70S ribosome.</text>
</comment>
<dbReference type="GO" id="GO:0019843">
    <property type="term" value="F:rRNA binding"/>
    <property type="evidence" value="ECO:0007669"/>
    <property type="project" value="UniProtKB-UniRule"/>
</dbReference>
<keyword evidence="4 6" id="KW-0689">Ribosomal protein</keyword>
<gene>
    <name evidence="6" type="primary">rps13</name>
    <name evidence="9" type="ORF">K8N75_09390</name>
</gene>
<comment type="similarity">
    <text evidence="1 6 7">Belongs to the universal ribosomal protein uS13 family.</text>
</comment>
<feature type="region of interest" description="Disordered" evidence="8">
    <location>
        <begin position="125"/>
        <end position="152"/>
    </location>
</feature>
<dbReference type="GO" id="GO:0015935">
    <property type="term" value="C:small ribosomal subunit"/>
    <property type="evidence" value="ECO:0007669"/>
    <property type="project" value="TreeGrafter"/>
</dbReference>
<evidence type="ECO:0000256" key="8">
    <source>
        <dbReference type="SAM" id="MobiDB-lite"/>
    </source>
</evidence>
<evidence type="ECO:0000313" key="9">
    <source>
        <dbReference type="EMBL" id="MBZ2166250.1"/>
    </source>
</evidence>
<dbReference type="GO" id="GO:0003735">
    <property type="term" value="F:structural constituent of ribosome"/>
    <property type="evidence" value="ECO:0007669"/>
    <property type="project" value="InterPro"/>
</dbReference>
<organism evidence="9 10">
    <name type="scientific">Methanobacterium spitsbergense</name>
    <dbReference type="NCBI Taxonomy" id="2874285"/>
    <lineage>
        <taxon>Archaea</taxon>
        <taxon>Methanobacteriati</taxon>
        <taxon>Methanobacteriota</taxon>
        <taxon>Methanomada group</taxon>
        <taxon>Methanobacteria</taxon>
        <taxon>Methanobacteriales</taxon>
        <taxon>Methanobacteriaceae</taxon>
        <taxon>Methanobacterium</taxon>
    </lineage>
</organism>
<reference evidence="10" key="1">
    <citation type="journal article" date="2022" name="Microbiol. Resour. Announc.">
        <title>Draft Genome Sequence of a Methanogenic Archaeon from West Spitsbergen Permafrost.</title>
        <authorList>
            <person name="Trubitsyn V."/>
            <person name="Rivkina E."/>
            <person name="Shcherbakova V."/>
        </authorList>
    </citation>
    <scope>NUCLEOTIDE SEQUENCE [LARGE SCALE GENOMIC DNA]</scope>
    <source>
        <strain evidence="10">VT</strain>
    </source>
</reference>
<dbReference type="PANTHER" id="PTHR10871">
    <property type="entry name" value="30S RIBOSOMAL PROTEIN S13/40S RIBOSOMAL PROTEIN S18"/>
    <property type="match status" value="1"/>
</dbReference>
<dbReference type="PIRSF" id="PIRSF002134">
    <property type="entry name" value="Ribosomal_S13"/>
    <property type="match status" value="1"/>
</dbReference>
<dbReference type="RefSeq" id="WP_223791794.1">
    <property type="nucleotide sequence ID" value="NZ_JAIOUQ010000009.1"/>
</dbReference>
<dbReference type="HAMAP" id="MF_01315">
    <property type="entry name" value="Ribosomal_uS13"/>
    <property type="match status" value="1"/>
</dbReference>
<dbReference type="PROSITE" id="PS50159">
    <property type="entry name" value="RIBOSOMAL_S13_2"/>
    <property type="match status" value="1"/>
</dbReference>
<dbReference type="PANTHER" id="PTHR10871:SF3">
    <property type="entry name" value="SMALL RIBOSOMAL SUBUNIT PROTEIN US13"/>
    <property type="match status" value="1"/>
</dbReference>
<dbReference type="FunFam" id="4.10.910.10:FF:000002">
    <property type="entry name" value="40S ribosomal protein S18"/>
    <property type="match status" value="1"/>
</dbReference>
<dbReference type="PROSITE" id="PS00646">
    <property type="entry name" value="RIBOSOMAL_S13_1"/>
    <property type="match status" value="1"/>
</dbReference>
<dbReference type="Proteomes" id="UP000825933">
    <property type="component" value="Unassembled WGS sequence"/>
</dbReference>
<dbReference type="Gene3D" id="1.10.8.50">
    <property type="match status" value="1"/>
</dbReference>
<sequence>MEEEFKHMVRISRRDVDGKKTIENALADIKGIGRALSRALCTVAGFDATMQIGYLPDKDVLVLEEAVKAPQKFDLPEWMLNRRNDYETGETVHLIESDLTMRLRDDLNRMKKTRSYKGRRHEVGLPVRGQRTKSTFRKGKSVGVRRRRGRPQ</sequence>
<dbReference type="AlphaFoldDB" id="A0A8T5UYJ5"/>
<dbReference type="InterPro" id="IPR001892">
    <property type="entry name" value="Ribosomal_uS13"/>
</dbReference>
<proteinExistence type="inferred from homology"/>
<feature type="compositionally biased region" description="Basic residues" evidence="8">
    <location>
        <begin position="130"/>
        <end position="152"/>
    </location>
</feature>
<evidence type="ECO:0000256" key="5">
    <source>
        <dbReference type="ARBA" id="ARBA00023274"/>
    </source>
</evidence>
<keyword evidence="5 6" id="KW-0687">Ribonucleoprotein</keyword>
<protein>
    <recommendedName>
        <fullName evidence="6">Small ribosomal subunit protein uS13</fullName>
    </recommendedName>
</protein>
<dbReference type="GO" id="GO:0005829">
    <property type="term" value="C:cytosol"/>
    <property type="evidence" value="ECO:0007669"/>
    <property type="project" value="TreeGrafter"/>
</dbReference>
<dbReference type="EMBL" id="JAIOUQ010000009">
    <property type="protein sequence ID" value="MBZ2166250.1"/>
    <property type="molecule type" value="Genomic_DNA"/>
</dbReference>
<evidence type="ECO:0000256" key="2">
    <source>
        <dbReference type="ARBA" id="ARBA00022730"/>
    </source>
</evidence>
<dbReference type="InterPro" id="IPR010979">
    <property type="entry name" value="Ribosomal_uS13-like_H2TH"/>
</dbReference>
<evidence type="ECO:0000256" key="6">
    <source>
        <dbReference type="HAMAP-Rule" id="MF_01315"/>
    </source>
</evidence>
<keyword evidence="10" id="KW-1185">Reference proteome</keyword>
<dbReference type="SUPFAM" id="SSF46946">
    <property type="entry name" value="S13-like H2TH domain"/>
    <property type="match status" value="1"/>
</dbReference>
<evidence type="ECO:0000256" key="1">
    <source>
        <dbReference type="ARBA" id="ARBA00008080"/>
    </source>
</evidence>
<evidence type="ECO:0000313" key="10">
    <source>
        <dbReference type="Proteomes" id="UP000825933"/>
    </source>
</evidence>
<comment type="caution">
    <text evidence="9">The sequence shown here is derived from an EMBL/GenBank/DDBJ whole genome shotgun (WGS) entry which is preliminary data.</text>
</comment>
<dbReference type="Pfam" id="PF00416">
    <property type="entry name" value="Ribosomal_S13"/>
    <property type="match status" value="1"/>
</dbReference>
<dbReference type="NCBIfam" id="NF003140">
    <property type="entry name" value="PRK04053.1"/>
    <property type="match status" value="1"/>
</dbReference>